<evidence type="ECO:0000313" key="1">
    <source>
        <dbReference type="EMBL" id="JAH14654.1"/>
    </source>
</evidence>
<reference evidence="1" key="1">
    <citation type="submission" date="2014-11" db="EMBL/GenBank/DDBJ databases">
        <authorList>
            <person name="Amaro Gonzalez C."/>
        </authorList>
    </citation>
    <scope>NUCLEOTIDE SEQUENCE</scope>
</reference>
<dbReference type="EMBL" id="GBXM01093923">
    <property type="protein sequence ID" value="JAH14654.1"/>
    <property type="molecule type" value="Transcribed_RNA"/>
</dbReference>
<name>A0A0E9QCY0_ANGAN</name>
<reference evidence="1" key="2">
    <citation type="journal article" date="2015" name="Fish Shellfish Immunol.">
        <title>Early steps in the European eel (Anguilla anguilla)-Vibrio vulnificus interaction in the gills: Role of the RtxA13 toxin.</title>
        <authorList>
            <person name="Callol A."/>
            <person name="Pajuelo D."/>
            <person name="Ebbesson L."/>
            <person name="Teles M."/>
            <person name="MacKenzie S."/>
            <person name="Amaro C."/>
        </authorList>
    </citation>
    <scope>NUCLEOTIDE SEQUENCE</scope>
</reference>
<organism evidence="1">
    <name type="scientific">Anguilla anguilla</name>
    <name type="common">European freshwater eel</name>
    <name type="synonym">Muraena anguilla</name>
    <dbReference type="NCBI Taxonomy" id="7936"/>
    <lineage>
        <taxon>Eukaryota</taxon>
        <taxon>Metazoa</taxon>
        <taxon>Chordata</taxon>
        <taxon>Craniata</taxon>
        <taxon>Vertebrata</taxon>
        <taxon>Euteleostomi</taxon>
        <taxon>Actinopterygii</taxon>
        <taxon>Neopterygii</taxon>
        <taxon>Teleostei</taxon>
        <taxon>Anguilliformes</taxon>
        <taxon>Anguillidae</taxon>
        <taxon>Anguilla</taxon>
    </lineage>
</organism>
<sequence>MHSFYTEKRRIDEKVGKYTRACQGQNIGRPK</sequence>
<accession>A0A0E9QCY0</accession>
<protein>
    <submittedName>
        <fullName evidence="1">Uncharacterized protein</fullName>
    </submittedName>
</protein>
<proteinExistence type="predicted"/>
<dbReference type="AlphaFoldDB" id="A0A0E9QCY0"/>